<feature type="domain" description="Helicase-associated" evidence="1">
    <location>
        <begin position="193"/>
        <end position="250"/>
    </location>
</feature>
<keyword evidence="3" id="KW-1185">Reference proteome</keyword>
<evidence type="ECO:0000313" key="2">
    <source>
        <dbReference type="EMBL" id="PZX10895.1"/>
    </source>
</evidence>
<organism evidence="2 3">
    <name type="scientific">Breznakibacter xylanolyticus</name>
    <dbReference type="NCBI Taxonomy" id="990"/>
    <lineage>
        <taxon>Bacteria</taxon>
        <taxon>Pseudomonadati</taxon>
        <taxon>Bacteroidota</taxon>
        <taxon>Bacteroidia</taxon>
        <taxon>Marinilabiliales</taxon>
        <taxon>Marinilabiliaceae</taxon>
        <taxon>Breznakibacter</taxon>
    </lineage>
</organism>
<gene>
    <name evidence="2" type="ORF">LX69_03281</name>
</gene>
<dbReference type="PANTHER" id="PTHR33418">
    <property type="entry name" value="HELICASE-ASSOCIATED"/>
    <property type="match status" value="1"/>
</dbReference>
<name>A0A2W7MRU9_9BACT</name>
<dbReference type="InterPro" id="IPR005114">
    <property type="entry name" value="Helicase_assoc"/>
</dbReference>
<comment type="caution">
    <text evidence="2">The sequence shown here is derived from an EMBL/GenBank/DDBJ whole genome shotgun (WGS) entry which is preliminary data.</text>
</comment>
<protein>
    <submittedName>
        <fullName evidence="2">Helicase associated protein</fullName>
    </submittedName>
</protein>
<dbReference type="AlphaFoldDB" id="A0A2W7MRU9"/>
<evidence type="ECO:0000313" key="3">
    <source>
        <dbReference type="Proteomes" id="UP000249239"/>
    </source>
</evidence>
<feature type="domain" description="Helicase-associated" evidence="1">
    <location>
        <begin position="261"/>
        <end position="324"/>
    </location>
</feature>
<proteinExistence type="predicted"/>
<dbReference type="Proteomes" id="UP000249239">
    <property type="component" value="Unassembled WGS sequence"/>
</dbReference>
<sequence length="474" mass="56368">MYSQLVAYSKENEFEPYKENNAELASWYRTQLNQLSVGKLREDRIPKIKAIKFKGPASRNKWIPQYEELVRFRKENPDKWPQYDRENPDSPETKLNVFCQTIRKRYREDDLGDYWFEKMVEIDFNFEGKTDNWTRYYEEVKSIISDRNTISIAEIGDNAYSWIIRHKKLYESGELSNYQSEKVSELNLNRFFETWDETFSKVETWVQDNNKIPTRNDNKDLNSWLYSQRARFKNGFLTAEQINCLESIGFDLEGKGKEINEQKWLSQFAEYKQFVENNGREPSVVTENKLYIWVQSQRAHYAGNLRNRNAMPQNRLDLLNSVGFKWVGEGPGGDESWENNFLLFSQKIDSFGNINLPTHIDGTINPLYTWWFNQKRAFENGKLSEIRINRFKEIGFDFNDSKNNSQRDGFTKWSKRLIEIADFININGHYPRAGKDKLESNLYQSLARTKRSYKDGELSDKQLELLKKLKIEFE</sequence>
<reference evidence="2 3" key="1">
    <citation type="submission" date="2018-06" db="EMBL/GenBank/DDBJ databases">
        <title>Genomic Encyclopedia of Archaeal and Bacterial Type Strains, Phase II (KMG-II): from individual species to whole genera.</title>
        <authorList>
            <person name="Goeker M."/>
        </authorList>
    </citation>
    <scope>NUCLEOTIDE SEQUENCE [LARGE SCALE GENOMIC DNA]</scope>
    <source>
        <strain evidence="2 3">DSM 6779</strain>
    </source>
</reference>
<dbReference type="Pfam" id="PF03457">
    <property type="entry name" value="HA"/>
    <property type="match status" value="2"/>
</dbReference>
<accession>A0A2W7MRU9</accession>
<evidence type="ECO:0000259" key="1">
    <source>
        <dbReference type="Pfam" id="PF03457"/>
    </source>
</evidence>
<dbReference type="Gene3D" id="6.10.140.530">
    <property type="match status" value="3"/>
</dbReference>
<dbReference type="PANTHER" id="PTHR33418:SF1">
    <property type="entry name" value="HELICASE-ASSOCIATED DOMAIN-CONTAINING PROTEIN"/>
    <property type="match status" value="1"/>
</dbReference>
<dbReference type="EMBL" id="QKZK01000046">
    <property type="protein sequence ID" value="PZX10895.1"/>
    <property type="molecule type" value="Genomic_DNA"/>
</dbReference>